<organism evidence="3 4">
    <name type="scientific">Rhipicephalus microplus</name>
    <name type="common">Cattle tick</name>
    <name type="synonym">Boophilus microplus</name>
    <dbReference type="NCBI Taxonomy" id="6941"/>
    <lineage>
        <taxon>Eukaryota</taxon>
        <taxon>Metazoa</taxon>
        <taxon>Ecdysozoa</taxon>
        <taxon>Arthropoda</taxon>
        <taxon>Chelicerata</taxon>
        <taxon>Arachnida</taxon>
        <taxon>Acari</taxon>
        <taxon>Parasitiformes</taxon>
        <taxon>Ixodida</taxon>
        <taxon>Ixodoidea</taxon>
        <taxon>Ixodidae</taxon>
        <taxon>Rhipicephalinae</taxon>
        <taxon>Rhipicephalus</taxon>
        <taxon>Boophilus</taxon>
    </lineage>
</organism>
<feature type="region of interest" description="Disordered" evidence="1">
    <location>
        <begin position="64"/>
        <end position="86"/>
    </location>
</feature>
<proteinExistence type="predicted"/>
<evidence type="ECO:0000259" key="2">
    <source>
        <dbReference type="Pfam" id="PF13843"/>
    </source>
</evidence>
<dbReference type="VEuPathDB" id="VectorBase:LOC119173742"/>
<dbReference type="PANTHER" id="PTHR47272">
    <property type="entry name" value="DDE_TNP_1_7 DOMAIN-CONTAINING PROTEIN"/>
    <property type="match status" value="1"/>
</dbReference>
<keyword evidence="4" id="KW-1185">Reference proteome</keyword>
<dbReference type="InterPro" id="IPR029526">
    <property type="entry name" value="PGBD"/>
</dbReference>
<accession>A0A9J6DKD5</accession>
<gene>
    <name evidence="3" type="ORF">HPB51_023210</name>
</gene>
<dbReference type="AlphaFoldDB" id="A0A9J6DKD5"/>
<evidence type="ECO:0000313" key="3">
    <source>
        <dbReference type="EMBL" id="KAH8022305.1"/>
    </source>
</evidence>
<evidence type="ECO:0000313" key="4">
    <source>
        <dbReference type="Proteomes" id="UP000821866"/>
    </source>
</evidence>
<comment type="caution">
    <text evidence="3">The sequence shown here is derived from an EMBL/GenBank/DDBJ whole genome shotgun (WGS) entry which is preliminary data.</text>
</comment>
<name>A0A9J6DKD5_RHIMP</name>
<dbReference type="PANTHER" id="PTHR47272:SF1">
    <property type="entry name" value="PIGGYBAC TRANSPOSABLE ELEMENT-DERIVED PROTEIN 3-LIKE"/>
    <property type="match status" value="1"/>
</dbReference>
<protein>
    <recommendedName>
        <fullName evidence="2">PiggyBac transposable element-derived protein domain-containing protein</fullName>
    </recommendedName>
</protein>
<reference evidence="3" key="2">
    <citation type="submission" date="2021-09" db="EMBL/GenBank/DDBJ databases">
        <authorList>
            <person name="Jia N."/>
            <person name="Wang J."/>
            <person name="Shi W."/>
            <person name="Du L."/>
            <person name="Sun Y."/>
            <person name="Zhan W."/>
            <person name="Jiang J."/>
            <person name="Wang Q."/>
            <person name="Zhang B."/>
            <person name="Ji P."/>
            <person name="Sakyi L.B."/>
            <person name="Cui X."/>
            <person name="Yuan T."/>
            <person name="Jiang B."/>
            <person name="Yang W."/>
            <person name="Lam T.T.-Y."/>
            <person name="Chang Q."/>
            <person name="Ding S."/>
            <person name="Wang X."/>
            <person name="Zhu J."/>
            <person name="Ruan X."/>
            <person name="Zhao L."/>
            <person name="Wei J."/>
            <person name="Que T."/>
            <person name="Du C."/>
            <person name="Cheng J."/>
            <person name="Dai P."/>
            <person name="Han X."/>
            <person name="Huang E."/>
            <person name="Gao Y."/>
            <person name="Liu J."/>
            <person name="Shao H."/>
            <person name="Ye R."/>
            <person name="Li L."/>
            <person name="Wei W."/>
            <person name="Wang X."/>
            <person name="Wang C."/>
            <person name="Huo Q."/>
            <person name="Li W."/>
            <person name="Guo W."/>
            <person name="Chen H."/>
            <person name="Chen S."/>
            <person name="Zhou L."/>
            <person name="Zhou L."/>
            <person name="Ni X."/>
            <person name="Tian J."/>
            <person name="Zhou Y."/>
            <person name="Sheng Y."/>
            <person name="Liu T."/>
            <person name="Pan Y."/>
            <person name="Xia L."/>
            <person name="Li J."/>
            <person name="Zhao F."/>
            <person name="Cao W."/>
        </authorList>
    </citation>
    <scope>NUCLEOTIDE SEQUENCE</scope>
    <source>
        <strain evidence="3">Rmic-2018</strain>
        <tissue evidence="3">Larvae</tissue>
    </source>
</reference>
<evidence type="ECO:0000256" key="1">
    <source>
        <dbReference type="SAM" id="MobiDB-lite"/>
    </source>
</evidence>
<reference evidence="3" key="1">
    <citation type="journal article" date="2020" name="Cell">
        <title>Large-Scale Comparative Analyses of Tick Genomes Elucidate Their Genetic Diversity and Vector Capacities.</title>
        <authorList>
            <consortium name="Tick Genome and Microbiome Consortium (TIGMIC)"/>
            <person name="Jia N."/>
            <person name="Wang J."/>
            <person name="Shi W."/>
            <person name="Du L."/>
            <person name="Sun Y."/>
            <person name="Zhan W."/>
            <person name="Jiang J.F."/>
            <person name="Wang Q."/>
            <person name="Zhang B."/>
            <person name="Ji P."/>
            <person name="Bell-Sakyi L."/>
            <person name="Cui X.M."/>
            <person name="Yuan T.T."/>
            <person name="Jiang B.G."/>
            <person name="Yang W.F."/>
            <person name="Lam T.T."/>
            <person name="Chang Q.C."/>
            <person name="Ding S.J."/>
            <person name="Wang X.J."/>
            <person name="Zhu J.G."/>
            <person name="Ruan X.D."/>
            <person name="Zhao L."/>
            <person name="Wei J.T."/>
            <person name="Ye R.Z."/>
            <person name="Que T.C."/>
            <person name="Du C.H."/>
            <person name="Zhou Y.H."/>
            <person name="Cheng J.X."/>
            <person name="Dai P.F."/>
            <person name="Guo W.B."/>
            <person name="Han X.H."/>
            <person name="Huang E.J."/>
            <person name="Li L.F."/>
            <person name="Wei W."/>
            <person name="Gao Y.C."/>
            <person name="Liu J.Z."/>
            <person name="Shao H.Z."/>
            <person name="Wang X."/>
            <person name="Wang C.C."/>
            <person name="Yang T.C."/>
            <person name="Huo Q.B."/>
            <person name="Li W."/>
            <person name="Chen H.Y."/>
            <person name="Chen S.E."/>
            <person name="Zhou L.G."/>
            <person name="Ni X.B."/>
            <person name="Tian J.H."/>
            <person name="Sheng Y."/>
            <person name="Liu T."/>
            <person name="Pan Y.S."/>
            <person name="Xia L.Y."/>
            <person name="Li J."/>
            <person name="Zhao F."/>
            <person name="Cao W.C."/>
        </authorList>
    </citation>
    <scope>NUCLEOTIDE SEQUENCE</scope>
    <source>
        <strain evidence="3">Rmic-2018</strain>
    </source>
</reference>
<dbReference type="EMBL" id="JABSTU010000009">
    <property type="protein sequence ID" value="KAH8022305.1"/>
    <property type="molecule type" value="Genomic_DNA"/>
</dbReference>
<dbReference type="Proteomes" id="UP000821866">
    <property type="component" value="Chromosome 7"/>
</dbReference>
<sequence length="607" mass="70299">MAMSKEKKWLTDGEIQELIFLPDGELSDVDFDSDPNDPEYEPREDKKLIDCCLLEVVINLRDQHPREDDDGGMPSNLVEAVPGTSRHTAAQRRKMKESVRRKWTTKDVMFDDTAWKGELPPPPDDVLSPYQYFCAFFDEEMVDTLCYQSNMYSTQKNGTCANITKEEMRKYLSILVISGTVRVPHFRMFWQCGTRFEPVADLMSRNRFEAIHQCLHMNDNCQAKPRDAEGHDRLFKVRPLVKQLKKNMKAVAPEERQSVDKQIIPFKGRSPLKQYMKSKPHKWGYKVFTRAGVSGMMHDFIIYEGKGTAHDNGFGISGDIVIDLVKDLPENRNHKLFFDNWFSSLRLVDELKRKGFLSVGTVRVDRTEKCPLAPDATLKAQGRGSVDFRVDEDSNIGVIKWFDSNSVHLVSSYAGVQPTYLCERWNSKEKRSIDVPRPFAVKKYNAFMGGVDLADMLIELYRTVHKSKRWYMRIFYWMMDVSIVNRWLLYKRHCAQLSIKRRLSLLAFRVQIAQTLAHLKSNPLKRRSGMAAEAGIVPAKHLIHSPVTPRPTVDVRYDGMNHWPQYGEKKNRCNFCKFGYTFLCCAKCNMHLCLLPSRNCFKAFHVK</sequence>
<feature type="domain" description="PiggyBac transposable element-derived protein" evidence="2">
    <location>
        <begin position="128"/>
        <end position="487"/>
    </location>
</feature>
<dbReference type="Pfam" id="PF13843">
    <property type="entry name" value="DDE_Tnp_1_7"/>
    <property type="match status" value="1"/>
</dbReference>